<keyword evidence="3" id="KW-1185">Reference proteome</keyword>
<gene>
    <name evidence="2" type="ORF">FISHEDRAFT_59856</name>
</gene>
<feature type="compositionally biased region" description="Low complexity" evidence="1">
    <location>
        <begin position="153"/>
        <end position="170"/>
    </location>
</feature>
<dbReference type="Proteomes" id="UP000054144">
    <property type="component" value="Unassembled WGS sequence"/>
</dbReference>
<reference evidence="2 3" key="1">
    <citation type="journal article" date="2015" name="Fungal Genet. Biol.">
        <title>Evolution of novel wood decay mechanisms in Agaricales revealed by the genome sequences of Fistulina hepatica and Cylindrobasidium torrendii.</title>
        <authorList>
            <person name="Floudas D."/>
            <person name="Held B.W."/>
            <person name="Riley R."/>
            <person name="Nagy L.G."/>
            <person name="Koehler G."/>
            <person name="Ransdell A.S."/>
            <person name="Younus H."/>
            <person name="Chow J."/>
            <person name="Chiniquy J."/>
            <person name="Lipzen A."/>
            <person name="Tritt A."/>
            <person name="Sun H."/>
            <person name="Haridas S."/>
            <person name="LaButti K."/>
            <person name="Ohm R.A."/>
            <person name="Kues U."/>
            <person name="Blanchette R.A."/>
            <person name="Grigoriev I.V."/>
            <person name="Minto R.E."/>
            <person name="Hibbett D.S."/>
        </authorList>
    </citation>
    <scope>NUCLEOTIDE SEQUENCE [LARGE SCALE GENOMIC DNA]</scope>
    <source>
        <strain evidence="2 3">ATCC 64428</strain>
    </source>
</reference>
<organism evidence="2 3">
    <name type="scientific">Fistulina hepatica ATCC 64428</name>
    <dbReference type="NCBI Taxonomy" id="1128425"/>
    <lineage>
        <taxon>Eukaryota</taxon>
        <taxon>Fungi</taxon>
        <taxon>Dikarya</taxon>
        <taxon>Basidiomycota</taxon>
        <taxon>Agaricomycotina</taxon>
        <taxon>Agaricomycetes</taxon>
        <taxon>Agaricomycetidae</taxon>
        <taxon>Agaricales</taxon>
        <taxon>Fistulinaceae</taxon>
        <taxon>Fistulina</taxon>
    </lineage>
</organism>
<feature type="compositionally biased region" description="Basic residues" evidence="1">
    <location>
        <begin position="246"/>
        <end position="261"/>
    </location>
</feature>
<name>A0A0D7A8P8_9AGAR</name>
<proteinExistence type="predicted"/>
<dbReference type="AlphaFoldDB" id="A0A0D7A8P8"/>
<evidence type="ECO:0000256" key="1">
    <source>
        <dbReference type="SAM" id="MobiDB-lite"/>
    </source>
</evidence>
<evidence type="ECO:0000313" key="3">
    <source>
        <dbReference type="Proteomes" id="UP000054144"/>
    </source>
</evidence>
<feature type="region of interest" description="Disordered" evidence="1">
    <location>
        <begin position="405"/>
        <end position="449"/>
    </location>
</feature>
<feature type="region of interest" description="Disordered" evidence="1">
    <location>
        <begin position="121"/>
        <end position="282"/>
    </location>
</feature>
<dbReference type="EMBL" id="KN882012">
    <property type="protein sequence ID" value="KIY47110.1"/>
    <property type="molecule type" value="Genomic_DNA"/>
</dbReference>
<protein>
    <submittedName>
        <fullName evidence="2">Uncharacterized protein</fullName>
    </submittedName>
</protein>
<accession>A0A0D7A8P8</accession>
<feature type="compositionally biased region" description="Low complexity" evidence="1">
    <location>
        <begin position="432"/>
        <end position="449"/>
    </location>
</feature>
<sequence length="449" mass="47909">GQDPVCWHTDNQNVYREAVCKAAVELGGLVSMVISSAALFREYMGTCLATGVVKPKEVEDVRDGQSQKPPEGLAVCDEKCWWKVHGPQEEYDVMWCGVKERWPVHYGPRIHLPAPVPHEGTWEIGEPNTTPVNFKKHKRTPVQATGKARKKVSAPAASSSRRVAKVIASSGSTSNRKQASAKQTPPPLPKPAKVYVDIDNEDETGATDHDDGADNEAGSGDNEAGSGDNEAGSGDNEDGGNQGGSGKHKGKQPTHRSKCRQRPSDVLPPSPESPFGVGQGWTPDNEAFGLDLKKALHVLSVGVGQDPQAVLEHLSACCTWMYCTKKFSPQASKTPHSIGSFGSEFNQNAAKAYRDGGYDPRRVQLGPSRRRMDSAGYLGVTGPSATSTWPGSLRTGALVLSITVPKRPNGGARPEALGRSVSTPTTVTTDGVRQAAAAAEPPVRARQRV</sequence>
<evidence type="ECO:0000313" key="2">
    <source>
        <dbReference type="EMBL" id="KIY47110.1"/>
    </source>
</evidence>
<feature type="compositionally biased region" description="Polar residues" evidence="1">
    <location>
        <begin position="171"/>
        <end position="183"/>
    </location>
</feature>
<feature type="non-terminal residue" evidence="2">
    <location>
        <position position="1"/>
    </location>
</feature>
<feature type="compositionally biased region" description="Polar residues" evidence="1">
    <location>
        <begin position="420"/>
        <end position="431"/>
    </location>
</feature>